<keyword evidence="3" id="KW-0378">Hydrolase</keyword>
<dbReference type="InterPro" id="IPR050738">
    <property type="entry name" value="Sulfatase"/>
</dbReference>
<sequence>MRPIIIIIWYCCFGLLWCCKEQIQEAKKSDEGRPNIVLIMADDQGWGDLSFHGNTNLNTPHIDAIAKKGVSFSNFFVQPVCSPTRAELLTGNYFTRLGVHDTSAGGERMDIGVPTIAEILKNHGYKTAAFGKWHNGMQPPYHPNSRGFDEFYGFASGHWGNYFSPLLEHNGELVQGDGFLADDLTDRAISFIQTHKNKPFFVYLPLNTPHSPMQVPDTYWNRFKDKELNMTYQNPEEEDITFTRAALAMVENIDANVGRVSEHLKTLGLEENTIVVYLSDNGPNGWRWNGGLRGKKGATDEGGVKTPFFIQWKDHIKPGIQVDRISGSIDITPTLLGLLDITDTEFKADGINLAPWIFEPNSAYKDRIIYNHWAGRTSLRTQQYRLDDENRLYDMVNDPGQKLDIAEKFPKIRDSLVLQKRKWLSKYPPLTKETDDRPFTLGHPNFKFTQLPARDAMATGDIERSNRFPNNTFFTNWTQTKDSIYWDVETLKKGSYQVTLYYTIPEGNSGAEIMLQQGKNTMRTTISAVHDPPLRGMENDRVERMESYVKDFKPWNMGVMELDTGRMPFVLKLDRIKSTGPDVRLLQFERIE</sequence>
<evidence type="ECO:0000256" key="2">
    <source>
        <dbReference type="ARBA" id="ARBA00022723"/>
    </source>
</evidence>
<dbReference type="Pfam" id="PF00884">
    <property type="entry name" value="Sulfatase"/>
    <property type="match status" value="1"/>
</dbReference>
<dbReference type="InterPro" id="IPR024607">
    <property type="entry name" value="Sulfatase_CS"/>
</dbReference>
<dbReference type="EMBL" id="VUOE01000002">
    <property type="protein sequence ID" value="KAA2216624.1"/>
    <property type="molecule type" value="Genomic_DNA"/>
</dbReference>
<dbReference type="CDD" id="cd16146">
    <property type="entry name" value="ARS_like"/>
    <property type="match status" value="1"/>
</dbReference>
<organism evidence="6 7">
    <name type="scientific">Maribacter flavus</name>
    <dbReference type="NCBI Taxonomy" id="1658664"/>
    <lineage>
        <taxon>Bacteria</taxon>
        <taxon>Pseudomonadati</taxon>
        <taxon>Bacteroidota</taxon>
        <taxon>Flavobacteriia</taxon>
        <taxon>Flavobacteriales</taxon>
        <taxon>Flavobacteriaceae</taxon>
        <taxon>Maribacter</taxon>
    </lineage>
</organism>
<keyword evidence="2" id="KW-0479">Metal-binding</keyword>
<gene>
    <name evidence="6" type="ORF">F0361_11530</name>
</gene>
<reference evidence="6 7" key="1">
    <citation type="submission" date="2019-09" db="EMBL/GenBank/DDBJ databases">
        <authorList>
            <person name="Khan S.A."/>
            <person name="Jeon C.O."/>
            <person name="Chun B.H."/>
            <person name="Jeong S.E."/>
        </authorList>
    </citation>
    <scope>NUCLEOTIDE SEQUENCE [LARGE SCALE GENOMIC DNA]</scope>
    <source>
        <strain evidence="6 7">KCTC 42508</strain>
    </source>
</reference>
<dbReference type="SUPFAM" id="SSF53649">
    <property type="entry name" value="Alkaline phosphatase-like"/>
    <property type="match status" value="1"/>
</dbReference>
<accession>A0A5B2TQL2</accession>
<dbReference type="GO" id="GO:0046872">
    <property type="term" value="F:metal ion binding"/>
    <property type="evidence" value="ECO:0007669"/>
    <property type="project" value="UniProtKB-KW"/>
</dbReference>
<evidence type="ECO:0000256" key="1">
    <source>
        <dbReference type="ARBA" id="ARBA00008779"/>
    </source>
</evidence>
<comment type="similarity">
    <text evidence="1">Belongs to the sulfatase family.</text>
</comment>
<evidence type="ECO:0000313" key="7">
    <source>
        <dbReference type="Proteomes" id="UP000323188"/>
    </source>
</evidence>
<dbReference type="Gene3D" id="3.40.720.10">
    <property type="entry name" value="Alkaline Phosphatase, subunit A"/>
    <property type="match status" value="1"/>
</dbReference>
<evidence type="ECO:0000259" key="5">
    <source>
        <dbReference type="Pfam" id="PF00884"/>
    </source>
</evidence>
<dbReference type="PANTHER" id="PTHR42693:SF53">
    <property type="entry name" value="ENDO-4-O-SULFATASE"/>
    <property type="match status" value="1"/>
</dbReference>
<dbReference type="PANTHER" id="PTHR42693">
    <property type="entry name" value="ARYLSULFATASE FAMILY MEMBER"/>
    <property type="match status" value="1"/>
</dbReference>
<evidence type="ECO:0000256" key="4">
    <source>
        <dbReference type="ARBA" id="ARBA00022837"/>
    </source>
</evidence>
<dbReference type="RefSeq" id="WP_154918758.1">
    <property type="nucleotide sequence ID" value="NZ_VUOE01000002.1"/>
</dbReference>
<evidence type="ECO:0000256" key="3">
    <source>
        <dbReference type="ARBA" id="ARBA00022801"/>
    </source>
</evidence>
<dbReference type="AlphaFoldDB" id="A0A5B2TQL2"/>
<dbReference type="PROSITE" id="PS00523">
    <property type="entry name" value="SULFATASE_1"/>
    <property type="match status" value="1"/>
</dbReference>
<name>A0A5B2TQL2_9FLAO</name>
<feature type="domain" description="Sulfatase N-terminal" evidence="5">
    <location>
        <begin position="34"/>
        <end position="341"/>
    </location>
</feature>
<dbReference type="Proteomes" id="UP000323188">
    <property type="component" value="Unassembled WGS sequence"/>
</dbReference>
<evidence type="ECO:0000313" key="6">
    <source>
        <dbReference type="EMBL" id="KAA2216624.1"/>
    </source>
</evidence>
<dbReference type="InterPro" id="IPR017850">
    <property type="entry name" value="Alkaline_phosphatase_core_sf"/>
</dbReference>
<dbReference type="GO" id="GO:0004065">
    <property type="term" value="F:arylsulfatase activity"/>
    <property type="evidence" value="ECO:0007669"/>
    <property type="project" value="TreeGrafter"/>
</dbReference>
<proteinExistence type="inferred from homology"/>
<keyword evidence="4" id="KW-0106">Calcium</keyword>
<dbReference type="InterPro" id="IPR000917">
    <property type="entry name" value="Sulfatase_N"/>
</dbReference>
<protein>
    <submittedName>
        <fullName evidence="6">Arylsulfatase</fullName>
    </submittedName>
</protein>
<comment type="caution">
    <text evidence="6">The sequence shown here is derived from an EMBL/GenBank/DDBJ whole genome shotgun (WGS) entry which is preliminary data.</text>
</comment>